<comment type="caution">
    <text evidence="3">The sequence shown here is derived from an EMBL/GenBank/DDBJ whole genome shotgun (WGS) entry which is preliminary data.</text>
</comment>
<gene>
    <name evidence="3" type="ORF">CWI83_03175</name>
</gene>
<name>A0A432ZNU1_9GAMM</name>
<evidence type="ECO:0000313" key="4">
    <source>
        <dbReference type="Proteomes" id="UP000288279"/>
    </source>
</evidence>
<keyword evidence="1" id="KW-1133">Transmembrane helix</keyword>
<accession>A0A432ZNU1</accession>
<organism evidence="3 4">
    <name type="scientific">Pseudidiomarina taiwanensis</name>
    <dbReference type="NCBI Taxonomy" id="337250"/>
    <lineage>
        <taxon>Bacteria</taxon>
        <taxon>Pseudomonadati</taxon>
        <taxon>Pseudomonadota</taxon>
        <taxon>Gammaproteobacteria</taxon>
        <taxon>Alteromonadales</taxon>
        <taxon>Idiomarinaceae</taxon>
        <taxon>Pseudidiomarina</taxon>
    </lineage>
</organism>
<reference evidence="3 4" key="1">
    <citation type="journal article" date="2011" name="Front. Microbiol.">
        <title>Genomic signatures of strain selection and enhancement in Bacillus atrophaeus var. globigii, a historical biowarfare simulant.</title>
        <authorList>
            <person name="Gibbons H.S."/>
            <person name="Broomall S.M."/>
            <person name="McNew L.A."/>
            <person name="Daligault H."/>
            <person name="Chapman C."/>
            <person name="Bruce D."/>
            <person name="Karavis M."/>
            <person name="Krepps M."/>
            <person name="McGregor P.A."/>
            <person name="Hong C."/>
            <person name="Park K.H."/>
            <person name="Akmal A."/>
            <person name="Feldman A."/>
            <person name="Lin J.S."/>
            <person name="Chang W.E."/>
            <person name="Higgs B.W."/>
            <person name="Demirev P."/>
            <person name="Lindquist J."/>
            <person name="Liem A."/>
            <person name="Fochler E."/>
            <person name="Read T.D."/>
            <person name="Tapia R."/>
            <person name="Johnson S."/>
            <person name="Bishop-Lilly K.A."/>
            <person name="Detter C."/>
            <person name="Han C."/>
            <person name="Sozhamannan S."/>
            <person name="Rosenzweig C.N."/>
            <person name="Skowronski E.W."/>
        </authorList>
    </citation>
    <scope>NUCLEOTIDE SEQUENCE [LARGE SCALE GENOMIC DNA]</scope>
    <source>
        <strain evidence="3 4">PIT1</strain>
    </source>
</reference>
<protein>
    <recommendedName>
        <fullName evidence="2">EAL domain-containing protein</fullName>
    </recommendedName>
</protein>
<evidence type="ECO:0000259" key="2">
    <source>
        <dbReference type="PROSITE" id="PS50883"/>
    </source>
</evidence>
<keyword evidence="1" id="KW-0812">Transmembrane</keyword>
<dbReference type="PANTHER" id="PTHR44757:SF2">
    <property type="entry name" value="BIOFILM ARCHITECTURE MAINTENANCE PROTEIN MBAA"/>
    <property type="match status" value="1"/>
</dbReference>
<feature type="transmembrane region" description="Helical" evidence="1">
    <location>
        <begin position="252"/>
        <end position="271"/>
    </location>
</feature>
<dbReference type="CDD" id="cd01948">
    <property type="entry name" value="EAL"/>
    <property type="match status" value="1"/>
</dbReference>
<proteinExistence type="predicted"/>
<dbReference type="Gene3D" id="3.20.20.450">
    <property type="entry name" value="EAL domain"/>
    <property type="match status" value="1"/>
</dbReference>
<sequence length="720" mass="82190">MMRYWRQLRAYLITLGLGVSFILGLNLLLAEADRKQIETQQIERLNLLEINLSRALLQQLFLTEWLAADLSSHPDIVAELSETGVIIQRFYPLIEQIFWINDSANEAINGQAVLPETNWTKSTDRRLALNAKLTPLLNEVPPGSAVISQDPLRHVLIASRIDNDFNLGKIVLLIDLEQLLQEVMRVAIQEGDQLLIFNPQEELYLNIDSRDLYYDWRVSSQLRLANQVYTIELWPSPQRLAQMTFLSPPQRLTINLILVGLLGYALWLQYLKQQGQRRQQQLAERIHATEDQFKRREYQLRSSLELDPLTQLPHHTQFIRELRERLKEVNSQPLSLLYLTLPHSMNLTASLGLSITDKLVQKISRRLLRNCTDGQQIARIGYAEWVVMSPAQQAALFESEELWQQLNSKAFIDEFELCPYLRHSSMTIESDNLSAEFILTSLAQQTAANALSDTPTALASVTDHDCARALCRSVNNEQLLIMAEPIRNIRSQNVVAIATKAFWRLDEYRLMQPRELEQNINALGLIEPFTRELVRQSFALWQAATSLQPSLNLQIRLSLEQLHWSELVPLLKSQLLRTEVEARNLTLIIDCRAAQTVSEASLLRTKELESLGVEIGLLVNGMNFDLAQLLDENWLQMVTIDADIIAKLPADSVAATLVNQILELAHTQQVDCLAEGVQNQQQLDFLLQRQCQYAAGGLISAPLSKEQLLLRIRQWQSGSE</sequence>
<dbReference type="InterPro" id="IPR035919">
    <property type="entry name" value="EAL_sf"/>
</dbReference>
<dbReference type="Pfam" id="PF00990">
    <property type="entry name" value="GGDEF"/>
    <property type="match status" value="1"/>
</dbReference>
<keyword evidence="4" id="KW-1185">Reference proteome</keyword>
<evidence type="ECO:0000313" key="3">
    <source>
        <dbReference type="EMBL" id="RUO79522.1"/>
    </source>
</evidence>
<dbReference type="PROSITE" id="PS50883">
    <property type="entry name" value="EAL"/>
    <property type="match status" value="1"/>
</dbReference>
<dbReference type="SMART" id="SM00052">
    <property type="entry name" value="EAL"/>
    <property type="match status" value="1"/>
</dbReference>
<dbReference type="SMART" id="SM00267">
    <property type="entry name" value="GGDEF"/>
    <property type="match status" value="1"/>
</dbReference>
<dbReference type="Gene3D" id="3.30.70.270">
    <property type="match status" value="1"/>
</dbReference>
<dbReference type="SUPFAM" id="SSF55073">
    <property type="entry name" value="Nucleotide cyclase"/>
    <property type="match status" value="1"/>
</dbReference>
<dbReference type="AlphaFoldDB" id="A0A432ZNU1"/>
<dbReference type="SUPFAM" id="SSF141868">
    <property type="entry name" value="EAL domain-like"/>
    <property type="match status" value="1"/>
</dbReference>
<keyword evidence="1" id="KW-0472">Membrane</keyword>
<dbReference type="OrthoDB" id="1316910at2"/>
<dbReference type="Pfam" id="PF00563">
    <property type="entry name" value="EAL"/>
    <property type="match status" value="1"/>
</dbReference>
<dbReference type="Proteomes" id="UP000288279">
    <property type="component" value="Unassembled WGS sequence"/>
</dbReference>
<dbReference type="InterPro" id="IPR043128">
    <property type="entry name" value="Rev_trsase/Diguanyl_cyclase"/>
</dbReference>
<dbReference type="EMBL" id="PIQG01000001">
    <property type="protein sequence ID" value="RUO79522.1"/>
    <property type="molecule type" value="Genomic_DNA"/>
</dbReference>
<evidence type="ECO:0000256" key="1">
    <source>
        <dbReference type="SAM" id="Phobius"/>
    </source>
</evidence>
<dbReference type="InterPro" id="IPR052155">
    <property type="entry name" value="Biofilm_reg_signaling"/>
</dbReference>
<dbReference type="InterPro" id="IPR001633">
    <property type="entry name" value="EAL_dom"/>
</dbReference>
<dbReference type="InterPro" id="IPR000160">
    <property type="entry name" value="GGDEF_dom"/>
</dbReference>
<feature type="domain" description="EAL" evidence="2">
    <location>
        <begin position="463"/>
        <end position="716"/>
    </location>
</feature>
<dbReference type="PANTHER" id="PTHR44757">
    <property type="entry name" value="DIGUANYLATE CYCLASE DGCP"/>
    <property type="match status" value="1"/>
</dbReference>
<dbReference type="InterPro" id="IPR029787">
    <property type="entry name" value="Nucleotide_cyclase"/>
</dbReference>